<accession>F9DQ82</accession>
<dbReference type="EMBL" id="AFPZ01000024">
    <property type="protein sequence ID" value="EGQ27040.1"/>
    <property type="molecule type" value="Genomic_DNA"/>
</dbReference>
<sequence>MAVFFLQGAINTEYESMLAAISKCDKLLTEVIGELIYLAVFGLLFYQAEQKGL</sequence>
<dbReference type="HOGENOM" id="CLU_3066375_0_0_9"/>
<comment type="caution">
    <text evidence="1">The sequence shown here is derived from an EMBL/GenBank/DDBJ whole genome shotgun (WGS) entry which is preliminary data.</text>
</comment>
<evidence type="ECO:0000313" key="1">
    <source>
        <dbReference type="EMBL" id="EGQ27040.1"/>
    </source>
</evidence>
<protein>
    <submittedName>
        <fullName evidence="1">Uncharacterized protein</fullName>
    </submittedName>
</protein>
<dbReference type="RefSeq" id="WP_009765829.1">
    <property type="nucleotide sequence ID" value="NZ_GL982997.1"/>
</dbReference>
<dbReference type="AlphaFoldDB" id="F9DQ82"/>
<organism evidence="1 2">
    <name type="scientific">Sporosarcina newyorkensis 2681</name>
    <dbReference type="NCBI Taxonomy" id="1027292"/>
    <lineage>
        <taxon>Bacteria</taxon>
        <taxon>Bacillati</taxon>
        <taxon>Bacillota</taxon>
        <taxon>Bacilli</taxon>
        <taxon>Bacillales</taxon>
        <taxon>Caryophanaceae</taxon>
        <taxon>Sporosarcina</taxon>
    </lineage>
</organism>
<reference evidence="1 2" key="1">
    <citation type="submission" date="2011-04" db="EMBL/GenBank/DDBJ databases">
        <authorList>
            <person name="Muzny D."/>
            <person name="Qin X."/>
            <person name="Deng J."/>
            <person name="Jiang H."/>
            <person name="Liu Y."/>
            <person name="Qu J."/>
            <person name="Song X.-Z."/>
            <person name="Zhang L."/>
            <person name="Thornton R."/>
            <person name="Coyle M."/>
            <person name="Francisco L."/>
            <person name="Jackson L."/>
            <person name="Javaid M."/>
            <person name="Korchina V."/>
            <person name="Kovar C."/>
            <person name="Mata R."/>
            <person name="Mathew T."/>
            <person name="Ngo R."/>
            <person name="Nguyen L."/>
            <person name="Nguyen N."/>
            <person name="Okwuonu G."/>
            <person name="Ongeri F."/>
            <person name="Pham C."/>
            <person name="Simmons D."/>
            <person name="Wilczek-Boney K."/>
            <person name="Hale W."/>
            <person name="Jakkamsetti A."/>
            <person name="Pham P."/>
            <person name="Ruth R."/>
            <person name="San Lucas F."/>
            <person name="Warren J."/>
            <person name="Zhang J."/>
            <person name="Zhao Z."/>
            <person name="Zhou C."/>
            <person name="Zhu D."/>
            <person name="Lee S."/>
            <person name="Bess C."/>
            <person name="Blankenburg K."/>
            <person name="Forbes L."/>
            <person name="Fu Q."/>
            <person name="Gubbala S."/>
            <person name="Hirani K."/>
            <person name="Jayaseelan J.C."/>
            <person name="Lara F."/>
            <person name="Munidasa M."/>
            <person name="Palculict T."/>
            <person name="Patil S."/>
            <person name="Pu L.-L."/>
            <person name="Saada N."/>
            <person name="Tang L."/>
            <person name="Weissenberger G."/>
            <person name="Zhu Y."/>
            <person name="Hemphill L."/>
            <person name="Shang Y."/>
            <person name="Youmans B."/>
            <person name="Ayvaz T."/>
            <person name="Ross M."/>
            <person name="Santibanez J."/>
            <person name="Aqrawi P."/>
            <person name="Gross S."/>
            <person name="Joshi V."/>
            <person name="Fowler G."/>
            <person name="Nazareth L."/>
            <person name="Reid J."/>
            <person name="Worley K."/>
            <person name="Petrosino J."/>
            <person name="Highlander S."/>
            <person name="Gibbs R."/>
        </authorList>
    </citation>
    <scope>NUCLEOTIDE SEQUENCE [LARGE SCALE GENOMIC DNA]</scope>
    <source>
        <strain evidence="1 2">2681</strain>
    </source>
</reference>
<gene>
    <name evidence="1" type="ORF">HMPREF9372_0962</name>
</gene>
<evidence type="ECO:0000313" key="2">
    <source>
        <dbReference type="Proteomes" id="UP000005316"/>
    </source>
</evidence>
<name>F9DQ82_9BACL</name>
<proteinExistence type="predicted"/>
<dbReference type="Proteomes" id="UP000005316">
    <property type="component" value="Unassembled WGS sequence"/>
</dbReference>